<protein>
    <submittedName>
        <fullName evidence="1">Uncharacterized</fullName>
    </submittedName>
</protein>
<dbReference type="EMBL" id="CGIH01000004">
    <property type="protein sequence ID" value="CFX06295.1"/>
    <property type="molecule type" value="Genomic_DNA"/>
</dbReference>
<evidence type="ECO:0000313" key="2">
    <source>
        <dbReference type="EMBL" id="CFX33471.1"/>
    </source>
</evidence>
<dbReference type="OrthoDB" id="2084316at2"/>
<name>A0A0E4G954_9FIRM</name>
<keyword evidence="3" id="KW-1185">Reference proteome</keyword>
<dbReference type="STRING" id="690567.1038"/>
<proteinExistence type="predicted"/>
<accession>A0A0E4G954</accession>
<gene>
    <name evidence="2" type="ORF">1038</name>
    <name evidence="1" type="ORF">353</name>
</gene>
<dbReference type="AlphaFoldDB" id="A0A0E4G954"/>
<organism evidence="1 3">
    <name type="scientific">Syntrophomonas zehnderi OL-4</name>
    <dbReference type="NCBI Taxonomy" id="690567"/>
    <lineage>
        <taxon>Bacteria</taxon>
        <taxon>Bacillati</taxon>
        <taxon>Bacillota</taxon>
        <taxon>Clostridia</taxon>
        <taxon>Eubacteriales</taxon>
        <taxon>Syntrophomonadaceae</taxon>
        <taxon>Syntrophomonas</taxon>
    </lineage>
</organism>
<reference evidence="1 3" key="1">
    <citation type="submission" date="2015-03" db="EMBL/GenBank/DDBJ databases">
        <authorList>
            <person name="Strepis Nikolaos"/>
        </authorList>
    </citation>
    <scope>NUCLEOTIDE SEQUENCE [LARGE SCALE GENOMIC DNA]</scope>
    <source>
        <strain evidence="1 3">OL-4</strain>
    </source>
</reference>
<evidence type="ECO:0000313" key="3">
    <source>
        <dbReference type="Proteomes" id="UP000045545"/>
    </source>
</evidence>
<dbReference type="EMBL" id="CGIH01000018">
    <property type="protein sequence ID" value="CFX33471.1"/>
    <property type="molecule type" value="Genomic_DNA"/>
</dbReference>
<dbReference type="Proteomes" id="UP000045545">
    <property type="component" value="Unassembled WGS sequence"/>
</dbReference>
<evidence type="ECO:0000313" key="1">
    <source>
        <dbReference type="EMBL" id="CFX06295.1"/>
    </source>
</evidence>
<sequence length="61" mass="7044">MLKCHFCSKMYPEAILKNMVQIIDNKAYIIWICPGCLPIVNNNPNYYQVSEPKSSPKINNI</sequence>